<evidence type="ECO:0000256" key="2">
    <source>
        <dbReference type="SAM" id="MobiDB-lite"/>
    </source>
</evidence>
<proteinExistence type="predicted"/>
<evidence type="ECO:0000313" key="4">
    <source>
        <dbReference type="EMBL" id="QEV40724.1"/>
    </source>
</evidence>
<keyword evidence="3" id="KW-1133">Transmembrane helix</keyword>
<dbReference type="GO" id="GO:0016787">
    <property type="term" value="F:hydrolase activity"/>
    <property type="evidence" value="ECO:0007669"/>
    <property type="project" value="UniProtKB-KW"/>
</dbReference>
<name>A0A5P2W451_9ACTN</name>
<dbReference type="Pfam" id="PF04203">
    <property type="entry name" value="Sortase"/>
    <property type="match status" value="1"/>
</dbReference>
<keyword evidence="3" id="KW-0812">Transmembrane</keyword>
<feature type="transmembrane region" description="Helical" evidence="3">
    <location>
        <begin position="289"/>
        <end position="314"/>
    </location>
</feature>
<evidence type="ECO:0000313" key="5">
    <source>
        <dbReference type="Proteomes" id="UP000325763"/>
    </source>
</evidence>
<dbReference type="EMBL" id="CP023747">
    <property type="protein sequence ID" value="QEV40724.1"/>
    <property type="molecule type" value="Genomic_DNA"/>
</dbReference>
<feature type="transmembrane region" description="Helical" evidence="3">
    <location>
        <begin position="44"/>
        <end position="68"/>
    </location>
</feature>
<dbReference type="InterPro" id="IPR042003">
    <property type="entry name" value="Sortase_E"/>
</dbReference>
<keyword evidence="3" id="KW-0472">Membrane</keyword>
<accession>A0A5P2W451</accession>
<dbReference type="Proteomes" id="UP000325763">
    <property type="component" value="Chromosome"/>
</dbReference>
<dbReference type="KEGG" id="snq:CP978_21145"/>
<reference evidence="4 5" key="1">
    <citation type="submission" date="2017-09" db="EMBL/GenBank/DDBJ databases">
        <title>Streptomyces genome completion.</title>
        <authorList>
            <person name="Lee N."/>
            <person name="Cho B.-K."/>
        </authorList>
    </citation>
    <scope>NUCLEOTIDE SEQUENCE [LARGE SCALE GENOMIC DNA]</scope>
    <source>
        <strain evidence="4 5">ATCC 14899</strain>
    </source>
</reference>
<protein>
    <submittedName>
        <fullName evidence="4">Class E sortase</fullName>
    </submittedName>
</protein>
<dbReference type="Gene3D" id="2.40.260.10">
    <property type="entry name" value="Sortase"/>
    <property type="match status" value="1"/>
</dbReference>
<gene>
    <name evidence="4" type="ORF">CP978_21145</name>
</gene>
<dbReference type="SUPFAM" id="SSF63817">
    <property type="entry name" value="Sortase"/>
    <property type="match status" value="1"/>
</dbReference>
<evidence type="ECO:0000256" key="1">
    <source>
        <dbReference type="ARBA" id="ARBA00022801"/>
    </source>
</evidence>
<dbReference type="InterPro" id="IPR005754">
    <property type="entry name" value="Sortase"/>
</dbReference>
<evidence type="ECO:0000256" key="3">
    <source>
        <dbReference type="SAM" id="Phobius"/>
    </source>
</evidence>
<feature type="compositionally biased region" description="Low complexity" evidence="2">
    <location>
        <begin position="25"/>
        <end position="34"/>
    </location>
</feature>
<keyword evidence="1" id="KW-0378">Hydrolase</keyword>
<dbReference type="AlphaFoldDB" id="A0A5P2W451"/>
<feature type="region of interest" description="Disordered" evidence="2">
    <location>
        <begin position="17"/>
        <end position="36"/>
    </location>
</feature>
<dbReference type="InterPro" id="IPR023365">
    <property type="entry name" value="Sortase_dom-sf"/>
</dbReference>
<sequence length="318" mass="33096">MPRARPDLEECTTVTVLAPPPKAPPTAAASAARPVAPPPGRPGLALGGAMLCVLAAVLLGFAAHLTIVGHLQHARDQRTAYAELRRQLALGTAPVGQHGYDDKPIAQGDPVALLRIPALGVRQVVAEGTTSTVLESGPGHRRDTPMPGQAGTVVVMGRQWGYGGPFNALHRLPLGARVELTTGQGTSVYEITGIRHAGDELPVPPGQGQGRLTLITATGAPYTPNGVLRVDAKLVTEVQPAPPRSGGIAPSEEALAGEDDAWLPVFLWSQGLLLAALLTAWSYRVWGRWQTWICAAPVLAALGLADAGALTVLLPNLL</sequence>
<organism evidence="4 5">
    <name type="scientific">Streptomyces nodosus</name>
    <dbReference type="NCBI Taxonomy" id="40318"/>
    <lineage>
        <taxon>Bacteria</taxon>
        <taxon>Bacillati</taxon>
        <taxon>Actinomycetota</taxon>
        <taxon>Actinomycetes</taxon>
        <taxon>Kitasatosporales</taxon>
        <taxon>Streptomycetaceae</taxon>
        <taxon>Streptomyces</taxon>
    </lineage>
</organism>
<dbReference type="CDD" id="cd05830">
    <property type="entry name" value="Sortase_E"/>
    <property type="match status" value="1"/>
</dbReference>